<feature type="compositionally biased region" description="Basic residues" evidence="1">
    <location>
        <begin position="8"/>
        <end position="17"/>
    </location>
</feature>
<gene>
    <name evidence="2" type="ORF">A4G23_02034</name>
</gene>
<protein>
    <submittedName>
        <fullName evidence="2">Uncharacterized protein</fullName>
    </submittedName>
</protein>
<dbReference type="AlphaFoldDB" id="A0A1D8G186"/>
<dbReference type="KEGG" id="srn:A4G23_02034"/>
<proteinExistence type="predicted"/>
<evidence type="ECO:0000256" key="1">
    <source>
        <dbReference type="SAM" id="MobiDB-lite"/>
    </source>
</evidence>
<evidence type="ECO:0000313" key="3">
    <source>
        <dbReference type="Proteomes" id="UP000095349"/>
    </source>
</evidence>
<dbReference type="EMBL" id="CP017316">
    <property type="protein sequence ID" value="AOT59198.1"/>
    <property type="molecule type" value="Genomic_DNA"/>
</dbReference>
<accession>A0A1D8G186</accession>
<keyword evidence="3" id="KW-1185">Reference proteome</keyword>
<sequence>MGGPSRPSRVRAPRSVRRSTSATVTIVARLPGGLDRVLRRAAAPTGLVSDGPAAKAEGPAALGPVVRAACGRQSSRTARSCSAFGTATLARSSVRVWMVNMAMPSSGRASMRAAWTGPPERVSTVRA</sequence>
<dbReference type="Proteomes" id="UP000095349">
    <property type="component" value="Chromosome"/>
</dbReference>
<evidence type="ECO:0000313" key="2">
    <source>
        <dbReference type="EMBL" id="AOT59198.1"/>
    </source>
</evidence>
<name>A0A1D8G186_9ACTN</name>
<feature type="region of interest" description="Disordered" evidence="1">
    <location>
        <begin position="1"/>
        <end position="20"/>
    </location>
</feature>
<feature type="region of interest" description="Disordered" evidence="1">
    <location>
        <begin position="108"/>
        <end position="127"/>
    </location>
</feature>
<organism evidence="2 3">
    <name type="scientific">Streptomyces rubrolavendulae</name>
    <dbReference type="NCBI Taxonomy" id="285473"/>
    <lineage>
        <taxon>Bacteria</taxon>
        <taxon>Bacillati</taxon>
        <taxon>Actinomycetota</taxon>
        <taxon>Actinomycetes</taxon>
        <taxon>Kitasatosporales</taxon>
        <taxon>Streptomycetaceae</taxon>
        <taxon>Streptomyces</taxon>
    </lineage>
</organism>
<reference evidence="2 3" key="1">
    <citation type="submission" date="2016-09" db="EMBL/GenBank/DDBJ databases">
        <title>Streptomyces rubrolavendulae MJM4426 Genome sequencing and assembly.</title>
        <authorList>
            <person name="Kim J.-G."/>
        </authorList>
    </citation>
    <scope>NUCLEOTIDE SEQUENCE [LARGE SCALE GENOMIC DNA]</scope>
    <source>
        <strain evidence="2 3">MJM4426</strain>
    </source>
</reference>